<dbReference type="EMBL" id="BAAAQK010000025">
    <property type="protein sequence ID" value="GAA1871741.1"/>
    <property type="molecule type" value="Genomic_DNA"/>
</dbReference>
<comment type="caution">
    <text evidence="6">The sequence shown here is derived from an EMBL/GenBank/DDBJ whole genome shotgun (WGS) entry which is preliminary data.</text>
</comment>
<proteinExistence type="predicted"/>
<dbReference type="PANTHER" id="PTHR43790">
    <property type="entry name" value="CARBOHYDRATE TRANSPORT ATP-BINDING PROTEIN MG119-RELATED"/>
    <property type="match status" value="1"/>
</dbReference>
<dbReference type="SMART" id="SM00382">
    <property type="entry name" value="AAA"/>
    <property type="match status" value="2"/>
</dbReference>
<dbReference type="PROSITE" id="PS50893">
    <property type="entry name" value="ABC_TRANSPORTER_2"/>
    <property type="match status" value="2"/>
</dbReference>
<dbReference type="CDD" id="cd03216">
    <property type="entry name" value="ABC_Carb_Monos_I"/>
    <property type="match status" value="1"/>
</dbReference>
<dbReference type="InterPro" id="IPR003593">
    <property type="entry name" value="AAA+_ATPase"/>
</dbReference>
<dbReference type="Proteomes" id="UP001500449">
    <property type="component" value="Unassembled WGS sequence"/>
</dbReference>
<gene>
    <name evidence="6" type="primary">rbsA_2</name>
    <name evidence="6" type="ORF">GCM10009836_60770</name>
</gene>
<feature type="domain" description="ABC transporter" evidence="5">
    <location>
        <begin position="271"/>
        <end position="513"/>
    </location>
</feature>
<dbReference type="PANTHER" id="PTHR43790:SF9">
    <property type="entry name" value="GALACTOFURANOSE TRANSPORTER ATP-BINDING PROTEIN YTFR"/>
    <property type="match status" value="1"/>
</dbReference>
<keyword evidence="1" id="KW-0813">Transport</keyword>
<evidence type="ECO:0000313" key="6">
    <source>
        <dbReference type="EMBL" id="GAA1871741.1"/>
    </source>
</evidence>
<dbReference type="InterPro" id="IPR017871">
    <property type="entry name" value="ABC_transporter-like_CS"/>
</dbReference>
<dbReference type="PROSITE" id="PS00211">
    <property type="entry name" value="ABC_TRANSPORTER_1"/>
    <property type="match status" value="1"/>
</dbReference>
<protein>
    <submittedName>
        <fullName evidence="6">Ribose ABC transporter ATP-binding protein RbsA</fullName>
    </submittedName>
</protein>
<name>A0ABN2NNG8_9PSEU</name>
<evidence type="ECO:0000256" key="1">
    <source>
        <dbReference type="ARBA" id="ARBA00022448"/>
    </source>
</evidence>
<sequence>MINTSADGVRVAVPGGRDQAARPVLDVRGVSKSYGKVGALKSVDFAVGAGESVALLGQNGAGKSTLVKILSGLVRPDAGVVSLDGDETALHSGARAQRAGIAVVQQEVATVATMTVAENLLLGLRAAPVFWTTRTLREHAKPLLAGVGLGHVHPDTPMEDLTIAEQQLVDIARALSEEAKVLVLDEPTASLSDTEIERVLGLVREIKASGRSIVYVTHRLDEVFTICDRAVVFRNGEVVASIEVATASVPDIVTAMLGEALETYFPEPGELGDTRLRVVEMVAPGLAEPVSVALRRGEILGLTGQLGSGASAFVAGLAGMSPATSAEVELDGRAVTIAGRRDGLRDGISYCSGDRKHDGLFPGVSVYKNLSAPWISRITSRGRISRAREYTLAADVAAVFSIDESRLTADADTLSGGNQQKVALGKWLGTDPRVLLVEEPTRGVDVGARAEIYAQLRRLCREGLSVIVASSDTAEVLGLCDTIGVFYKGRLVETRRARDWTESALLTRVMHDASEEASS</sequence>
<evidence type="ECO:0000256" key="3">
    <source>
        <dbReference type="ARBA" id="ARBA00022741"/>
    </source>
</evidence>
<dbReference type="Gene3D" id="3.40.50.300">
    <property type="entry name" value="P-loop containing nucleotide triphosphate hydrolases"/>
    <property type="match status" value="2"/>
</dbReference>
<keyword evidence="3" id="KW-0547">Nucleotide-binding</keyword>
<dbReference type="CDD" id="cd03215">
    <property type="entry name" value="ABC_Carb_Monos_II"/>
    <property type="match status" value="1"/>
</dbReference>
<keyword evidence="7" id="KW-1185">Reference proteome</keyword>
<feature type="domain" description="ABC transporter" evidence="5">
    <location>
        <begin position="25"/>
        <end position="260"/>
    </location>
</feature>
<evidence type="ECO:0000256" key="2">
    <source>
        <dbReference type="ARBA" id="ARBA00022737"/>
    </source>
</evidence>
<keyword evidence="4 6" id="KW-0067">ATP-binding</keyword>
<keyword evidence="2" id="KW-0677">Repeat</keyword>
<dbReference type="GO" id="GO:0005524">
    <property type="term" value="F:ATP binding"/>
    <property type="evidence" value="ECO:0007669"/>
    <property type="project" value="UniProtKB-KW"/>
</dbReference>
<reference evidence="6 7" key="1">
    <citation type="journal article" date="2019" name="Int. J. Syst. Evol. Microbiol.">
        <title>The Global Catalogue of Microorganisms (GCM) 10K type strain sequencing project: providing services to taxonomists for standard genome sequencing and annotation.</title>
        <authorList>
            <consortium name="The Broad Institute Genomics Platform"/>
            <consortium name="The Broad Institute Genome Sequencing Center for Infectious Disease"/>
            <person name="Wu L."/>
            <person name="Ma J."/>
        </authorList>
    </citation>
    <scope>NUCLEOTIDE SEQUENCE [LARGE SCALE GENOMIC DNA]</scope>
    <source>
        <strain evidence="6 7">JCM 16009</strain>
    </source>
</reference>
<dbReference type="InterPro" id="IPR027417">
    <property type="entry name" value="P-loop_NTPase"/>
</dbReference>
<evidence type="ECO:0000256" key="4">
    <source>
        <dbReference type="ARBA" id="ARBA00022840"/>
    </source>
</evidence>
<accession>A0ABN2NNG8</accession>
<dbReference type="SUPFAM" id="SSF52540">
    <property type="entry name" value="P-loop containing nucleoside triphosphate hydrolases"/>
    <property type="match status" value="2"/>
</dbReference>
<evidence type="ECO:0000313" key="7">
    <source>
        <dbReference type="Proteomes" id="UP001500449"/>
    </source>
</evidence>
<organism evidence="6 7">
    <name type="scientific">Pseudonocardia ailaonensis</name>
    <dbReference type="NCBI Taxonomy" id="367279"/>
    <lineage>
        <taxon>Bacteria</taxon>
        <taxon>Bacillati</taxon>
        <taxon>Actinomycetota</taxon>
        <taxon>Actinomycetes</taxon>
        <taxon>Pseudonocardiales</taxon>
        <taxon>Pseudonocardiaceae</taxon>
        <taxon>Pseudonocardia</taxon>
    </lineage>
</organism>
<dbReference type="Pfam" id="PF00005">
    <property type="entry name" value="ABC_tran"/>
    <property type="match status" value="2"/>
</dbReference>
<dbReference type="InterPro" id="IPR050107">
    <property type="entry name" value="ABC_carbohydrate_import_ATPase"/>
</dbReference>
<evidence type="ECO:0000259" key="5">
    <source>
        <dbReference type="PROSITE" id="PS50893"/>
    </source>
</evidence>
<dbReference type="InterPro" id="IPR003439">
    <property type="entry name" value="ABC_transporter-like_ATP-bd"/>
</dbReference>